<reference evidence="1 2" key="1">
    <citation type="submission" date="2017-09" db="EMBL/GenBank/DDBJ databases">
        <title>Depth-based differentiation of microbial function through sediment-hosted aquifers and enrichment of novel symbionts in the deep terrestrial subsurface.</title>
        <authorList>
            <person name="Probst A.J."/>
            <person name="Ladd B."/>
            <person name="Jarett J.K."/>
            <person name="Geller-Mcgrath D.E."/>
            <person name="Sieber C.M."/>
            <person name="Emerson J.B."/>
            <person name="Anantharaman K."/>
            <person name="Thomas B.C."/>
            <person name="Malmstrom R."/>
            <person name="Stieglmeier M."/>
            <person name="Klingl A."/>
            <person name="Woyke T."/>
            <person name="Ryan C.M."/>
            <person name="Banfield J.F."/>
        </authorList>
    </citation>
    <scope>NUCLEOTIDE SEQUENCE [LARGE SCALE GENOMIC DNA]</scope>
    <source>
        <strain evidence="1">CG10_big_fil_rev_8_21_14_0_10_50_16</strain>
    </source>
</reference>
<dbReference type="EMBL" id="PCYM01000002">
    <property type="protein sequence ID" value="PIR47711.1"/>
    <property type="molecule type" value="Genomic_DNA"/>
</dbReference>
<gene>
    <name evidence="1" type="ORF">COV06_01805</name>
</gene>
<dbReference type="Pfam" id="PF14022">
    <property type="entry name" value="DUF4238"/>
    <property type="match status" value="1"/>
</dbReference>
<dbReference type="AlphaFoldDB" id="A0A2H0RMD2"/>
<sequence length="325" mass="36881">MPTRNQHVVAQMHLRHWADENDQVFAYLIPEKKSLITSPRNICAQRDYYEMNAPVDLPFTIDEMLADDIEGPAAAPLAKLATLDVSDISADERESLCYYFGFQAVRTPVSHEQMNKLALKDHRDRALSILSDKKKFREFEIDWKAENPGKGLPSREELLNTLDPSSGITWKVEGNDHNLKLMAMIGPLMKGEYSKRRWTLLVAPSGRQFICSDNPLVTTTGYTTCGPITETVIPIGPRSTLLMEKSYQFDGISVAIVDHRIVREVNKRVAFHAGRFVVTANQRLLNRVLKTREENSKVIEEIKTRNLGEIIKSSNLRSIGQMLSR</sequence>
<comment type="caution">
    <text evidence="1">The sequence shown here is derived from an EMBL/GenBank/DDBJ whole genome shotgun (WGS) entry which is preliminary data.</text>
</comment>
<evidence type="ECO:0000313" key="2">
    <source>
        <dbReference type="Proteomes" id="UP000230084"/>
    </source>
</evidence>
<accession>A0A2H0RMD2</accession>
<organism evidence="1 2">
    <name type="scientific">Candidatus Uhrbacteria bacterium CG10_big_fil_rev_8_21_14_0_10_50_16</name>
    <dbReference type="NCBI Taxonomy" id="1975039"/>
    <lineage>
        <taxon>Bacteria</taxon>
        <taxon>Candidatus Uhriibacteriota</taxon>
    </lineage>
</organism>
<evidence type="ECO:0008006" key="3">
    <source>
        <dbReference type="Google" id="ProtNLM"/>
    </source>
</evidence>
<proteinExistence type="predicted"/>
<protein>
    <recommendedName>
        <fullName evidence="3">DUF4238 domain-containing protein</fullName>
    </recommendedName>
</protein>
<evidence type="ECO:0000313" key="1">
    <source>
        <dbReference type="EMBL" id="PIR47711.1"/>
    </source>
</evidence>
<dbReference type="InterPro" id="IPR025332">
    <property type="entry name" value="DUF4238"/>
</dbReference>
<dbReference type="Proteomes" id="UP000230084">
    <property type="component" value="Unassembled WGS sequence"/>
</dbReference>
<name>A0A2H0RMD2_9BACT</name>